<reference evidence="3 4" key="1">
    <citation type="submission" date="2019-08" db="EMBL/GenBank/DDBJ databases">
        <title>In-depth cultivation of the pig gut microbiome towards novel bacterial diversity and tailored functional studies.</title>
        <authorList>
            <person name="Wylensek D."/>
            <person name="Hitch T.C.A."/>
            <person name="Clavel T."/>
        </authorList>
    </citation>
    <scope>NUCLEOTIDE SEQUENCE [LARGE SCALE GENOMIC DNA]</scope>
    <source>
        <strain evidence="3 4">WCA-693-APC-MOT-I</strain>
    </source>
</reference>
<dbReference type="AlphaFoldDB" id="A0A6L5Y3G1"/>
<dbReference type="Gene3D" id="2.40.50.180">
    <property type="entry name" value="CheA-289, Domain 4"/>
    <property type="match status" value="1"/>
</dbReference>
<dbReference type="GO" id="GO:0005829">
    <property type="term" value="C:cytosol"/>
    <property type="evidence" value="ECO:0007669"/>
    <property type="project" value="TreeGrafter"/>
</dbReference>
<dbReference type="GO" id="GO:0006935">
    <property type="term" value="P:chemotaxis"/>
    <property type="evidence" value="ECO:0007669"/>
    <property type="project" value="InterPro"/>
</dbReference>
<dbReference type="Pfam" id="PF01584">
    <property type="entry name" value="CheW"/>
    <property type="match status" value="1"/>
</dbReference>
<name>A0A6L5Y3G1_9FIRM</name>
<keyword evidence="4" id="KW-1185">Reference proteome</keyword>
<dbReference type="Gene3D" id="2.30.30.40">
    <property type="entry name" value="SH3 Domains"/>
    <property type="match status" value="1"/>
</dbReference>
<dbReference type="PANTHER" id="PTHR22617:SF23">
    <property type="entry name" value="CHEMOTAXIS PROTEIN CHEW"/>
    <property type="match status" value="1"/>
</dbReference>
<dbReference type="Proteomes" id="UP000482209">
    <property type="component" value="Unassembled WGS sequence"/>
</dbReference>
<dbReference type="PANTHER" id="PTHR22617">
    <property type="entry name" value="CHEMOTAXIS SENSOR HISTIDINE KINASE-RELATED"/>
    <property type="match status" value="1"/>
</dbReference>
<evidence type="ECO:0000256" key="1">
    <source>
        <dbReference type="SAM" id="Coils"/>
    </source>
</evidence>
<feature type="coiled-coil region" evidence="1">
    <location>
        <begin position="139"/>
        <end position="166"/>
    </location>
</feature>
<dbReference type="SMART" id="SM00260">
    <property type="entry name" value="CheW"/>
    <property type="match status" value="1"/>
</dbReference>
<dbReference type="SUPFAM" id="SSF50341">
    <property type="entry name" value="CheW-like"/>
    <property type="match status" value="1"/>
</dbReference>
<organism evidence="3 4">
    <name type="scientific">Velocimicrobium porci</name>
    <dbReference type="NCBI Taxonomy" id="2606634"/>
    <lineage>
        <taxon>Bacteria</taxon>
        <taxon>Bacillati</taxon>
        <taxon>Bacillota</taxon>
        <taxon>Clostridia</taxon>
        <taxon>Lachnospirales</taxon>
        <taxon>Lachnospiraceae</taxon>
        <taxon>Velocimicrobium</taxon>
    </lineage>
</organism>
<gene>
    <name evidence="3" type="ORF">FYJ58_12475</name>
</gene>
<keyword evidence="1" id="KW-0175">Coiled coil</keyword>
<sequence>MAKKVMFFTVGSQLYGLDVARTQGIEKAAQYLQVPNTVKHIMGIITLRGEIIPVYSLRTKFGMSQPPITNDTELIIGKLSRDVNIALVVDGIREITEMEDSAFSKPPALLQNGDTGYIERVIQNDKMLAIMIGLEGLLTEEEKEKLKDFIEENKLTEAEMVENEEDEPAAANQQ</sequence>
<accession>A0A6L5Y3G1</accession>
<dbReference type="InterPro" id="IPR002545">
    <property type="entry name" value="CheW-lke_dom"/>
</dbReference>
<comment type="caution">
    <text evidence="3">The sequence shown here is derived from an EMBL/GenBank/DDBJ whole genome shotgun (WGS) entry which is preliminary data.</text>
</comment>
<protein>
    <recommendedName>
        <fullName evidence="2">CheW-like domain-containing protein</fullName>
    </recommendedName>
</protein>
<evidence type="ECO:0000313" key="4">
    <source>
        <dbReference type="Proteomes" id="UP000482209"/>
    </source>
</evidence>
<dbReference type="InterPro" id="IPR036061">
    <property type="entry name" value="CheW-like_dom_sf"/>
</dbReference>
<proteinExistence type="predicted"/>
<evidence type="ECO:0000259" key="2">
    <source>
        <dbReference type="PROSITE" id="PS50851"/>
    </source>
</evidence>
<evidence type="ECO:0000313" key="3">
    <source>
        <dbReference type="EMBL" id="MSS64683.1"/>
    </source>
</evidence>
<dbReference type="RefSeq" id="WP_154520074.1">
    <property type="nucleotide sequence ID" value="NZ_VUMT01000025.1"/>
</dbReference>
<feature type="domain" description="CheW-like" evidence="2">
    <location>
        <begin position="2"/>
        <end position="143"/>
    </location>
</feature>
<dbReference type="PROSITE" id="PS50851">
    <property type="entry name" value="CHEW"/>
    <property type="match status" value="1"/>
</dbReference>
<dbReference type="GO" id="GO:0007165">
    <property type="term" value="P:signal transduction"/>
    <property type="evidence" value="ECO:0007669"/>
    <property type="project" value="InterPro"/>
</dbReference>
<dbReference type="EMBL" id="VUMT01000025">
    <property type="protein sequence ID" value="MSS64683.1"/>
    <property type="molecule type" value="Genomic_DNA"/>
</dbReference>
<dbReference type="InterPro" id="IPR039315">
    <property type="entry name" value="CheW"/>
</dbReference>